<keyword evidence="8 14" id="KW-0408">Iron</keyword>
<dbReference type="GO" id="GO:0019825">
    <property type="term" value="F:oxygen binding"/>
    <property type="evidence" value="ECO:0007669"/>
    <property type="project" value="UniProtKB-UniRule"/>
</dbReference>
<evidence type="ECO:0000256" key="5">
    <source>
        <dbReference type="ARBA" id="ARBA00022621"/>
    </source>
</evidence>
<keyword evidence="9 14" id="KW-0514">Muscle protein</keyword>
<comment type="catalytic activity">
    <reaction evidence="11">
        <text>Fe(III)-heme b-[protein] + nitric oxide + H2O = Fe(II)-heme b-[protein] + nitrite + 2 H(+)</text>
        <dbReference type="Rhea" id="RHEA:77711"/>
        <dbReference type="Rhea" id="RHEA-COMP:18975"/>
        <dbReference type="Rhea" id="RHEA-COMP:18976"/>
        <dbReference type="ChEBI" id="CHEBI:15377"/>
        <dbReference type="ChEBI" id="CHEBI:15378"/>
        <dbReference type="ChEBI" id="CHEBI:16301"/>
        <dbReference type="ChEBI" id="CHEBI:16480"/>
        <dbReference type="ChEBI" id="CHEBI:55376"/>
        <dbReference type="ChEBI" id="CHEBI:60344"/>
    </reaction>
    <physiologicalReaction direction="right-to-left" evidence="11">
        <dbReference type="Rhea" id="RHEA:77713"/>
    </physiologicalReaction>
</comment>
<comment type="function">
    <text evidence="14">Monomeric heme protein which primary function is to store oxygen and facilitate its diffusion within muscle tissues. Reversibly binds oxygen through a pentacoordinated heme iron and enables its timely and efficient release as needed during periods of heightened demand. Depending on the oxidative conditions of tissues and cells, and in addition to its ability to bind oxygen, it also has a nitrite reductase activity whereby it regulates the production of bioactive nitric oxide. Under stress conditions, like hypoxia and anoxia, it also protects cells against reactive oxygen species thanks to its pseudoperoxidase activity.</text>
</comment>
<evidence type="ECO:0000256" key="10">
    <source>
        <dbReference type="ARBA" id="ARBA00044498"/>
    </source>
</evidence>
<accession>A0A1C4HD95</accession>
<name>A0A1C4HD95_PROAN</name>
<protein>
    <recommendedName>
        <fullName evidence="14">Myoglobin</fullName>
    </recommendedName>
</protein>
<dbReference type="Pfam" id="PF00042">
    <property type="entry name" value="Globin"/>
    <property type="match status" value="1"/>
</dbReference>
<keyword evidence="2 13" id="KW-0813">Transport</keyword>
<dbReference type="GO" id="GO:0005344">
    <property type="term" value="F:oxygen carrier activity"/>
    <property type="evidence" value="ECO:0007669"/>
    <property type="project" value="UniProtKB-UniRule"/>
</dbReference>
<dbReference type="PROSITE" id="PS01033">
    <property type="entry name" value="GLOBIN"/>
    <property type="match status" value="1"/>
</dbReference>
<organism evidence="16">
    <name type="scientific">Protopterus annectens</name>
    <name type="common">African lungfish</name>
    <dbReference type="NCBI Taxonomy" id="7888"/>
    <lineage>
        <taxon>Eukaryota</taxon>
        <taxon>Metazoa</taxon>
        <taxon>Chordata</taxon>
        <taxon>Craniata</taxon>
        <taxon>Vertebrata</taxon>
        <taxon>Euteleostomi</taxon>
        <taxon>Dipnomorpha</taxon>
        <taxon>Ceratodontiformes</taxon>
        <taxon>Lepidosirenoidei</taxon>
        <taxon>Protopteridae</taxon>
        <taxon>Protopterus</taxon>
    </lineage>
</organism>
<evidence type="ECO:0000259" key="15">
    <source>
        <dbReference type="PROSITE" id="PS01033"/>
    </source>
</evidence>
<dbReference type="PANTHER" id="PTHR47132:SF1">
    <property type="entry name" value="MYOGLOBIN"/>
    <property type="match status" value="1"/>
</dbReference>
<feature type="non-terminal residue" evidence="16">
    <location>
        <position position="1"/>
    </location>
</feature>
<dbReference type="Gene3D" id="6.10.140.2110">
    <property type="match status" value="1"/>
</dbReference>
<dbReference type="GO" id="GO:0070062">
    <property type="term" value="C:extracellular exosome"/>
    <property type="evidence" value="ECO:0007669"/>
    <property type="project" value="TreeGrafter"/>
</dbReference>
<dbReference type="Gene3D" id="6.10.140.2100">
    <property type="match status" value="1"/>
</dbReference>
<evidence type="ECO:0000256" key="4">
    <source>
        <dbReference type="ARBA" id="ARBA00022617"/>
    </source>
</evidence>
<comment type="subcellular location">
    <subcellularLocation>
        <location evidence="10">Cytoplasm</location>
        <location evidence="10">Sarcoplasm</location>
    </subcellularLocation>
</comment>
<keyword evidence="5 13" id="KW-0561">Oxygen transport</keyword>
<dbReference type="EMBL" id="LT604991">
    <property type="protein sequence ID" value="SCC90953.1"/>
    <property type="molecule type" value="mRNA"/>
</dbReference>
<keyword evidence="4 13" id="KW-0349">Heme</keyword>
<evidence type="ECO:0000256" key="13">
    <source>
        <dbReference type="RuleBase" id="RU000356"/>
    </source>
</evidence>
<dbReference type="GO" id="GO:0016491">
    <property type="term" value="F:oxidoreductase activity"/>
    <property type="evidence" value="ECO:0007669"/>
    <property type="project" value="UniProtKB-KW"/>
</dbReference>
<evidence type="ECO:0000256" key="11">
    <source>
        <dbReference type="ARBA" id="ARBA00048118"/>
    </source>
</evidence>
<dbReference type="PANTHER" id="PTHR47132">
    <property type="entry name" value="MYOGLOBIN"/>
    <property type="match status" value="1"/>
</dbReference>
<evidence type="ECO:0000256" key="2">
    <source>
        <dbReference type="ARBA" id="ARBA00022448"/>
    </source>
</evidence>
<comment type="similarity">
    <text evidence="1 13">Belongs to the globin family.</text>
</comment>
<evidence type="ECO:0000256" key="7">
    <source>
        <dbReference type="ARBA" id="ARBA00023002"/>
    </source>
</evidence>
<dbReference type="InterPro" id="IPR000971">
    <property type="entry name" value="Globin"/>
</dbReference>
<evidence type="ECO:0000256" key="1">
    <source>
        <dbReference type="ARBA" id="ARBA00008705"/>
    </source>
</evidence>
<evidence type="ECO:0000313" key="16">
    <source>
        <dbReference type="EMBL" id="SCC90953.1"/>
    </source>
</evidence>
<gene>
    <name evidence="16" type="primary">Mb2</name>
</gene>
<evidence type="ECO:0000256" key="3">
    <source>
        <dbReference type="ARBA" id="ARBA00022490"/>
    </source>
</evidence>
<reference evidence="16" key="1">
    <citation type="journal article" name="Mol. Biol. Evol.">
        <title>Unusual Diversity of Myoglobin Genes in the Lungfish.</title>
        <authorList>
            <person name="Koch J"/>
            <person name="Luedemann J"/>
            <person name="Spies R"/>
            <person name="Last M"/>
            <person name="Amemiya CTT"/>
            <person name="Burmester T"/>
        </authorList>
    </citation>
    <scope>NUCLEOTIDE SEQUENCE</scope>
    <source>
        <tissue evidence="16">Mixed tissue</tissue>
    </source>
</reference>
<dbReference type="AlphaFoldDB" id="A0A1C4HD95"/>
<dbReference type="SUPFAM" id="SSF46458">
    <property type="entry name" value="Globin-like"/>
    <property type="match status" value="1"/>
</dbReference>
<dbReference type="GO" id="GO:0016528">
    <property type="term" value="C:sarcoplasm"/>
    <property type="evidence" value="ECO:0007669"/>
    <property type="project" value="UniProtKB-SubCell"/>
</dbReference>
<evidence type="ECO:0000256" key="6">
    <source>
        <dbReference type="ARBA" id="ARBA00022723"/>
    </source>
</evidence>
<evidence type="ECO:0000256" key="9">
    <source>
        <dbReference type="ARBA" id="ARBA00023179"/>
    </source>
</evidence>
<evidence type="ECO:0000256" key="14">
    <source>
        <dbReference type="RuleBase" id="RU251113"/>
    </source>
</evidence>
<proteinExistence type="evidence at transcript level"/>
<keyword evidence="7" id="KW-0560">Oxidoreductase</keyword>
<evidence type="ECO:0000256" key="8">
    <source>
        <dbReference type="ARBA" id="ARBA00023004"/>
    </source>
</evidence>
<sequence>MTLSEAQWNNVLAFWAKHIENDPTKHGHEVLIRLFLESKAAQNLFDKFRHLGSEAEMRSCADLQKHGNTVFTALGKTLKLKGHHDADLRPMAESHSHKHKIPVENFTLICSIIDKYLHESFSDYTGDTRESLKSALGGVCHSLEKLYKEV</sequence>
<comment type="catalytic activity">
    <reaction evidence="12">
        <text>H2O2 + AH2 = A + 2 H2O</text>
        <dbReference type="Rhea" id="RHEA:30275"/>
        <dbReference type="ChEBI" id="CHEBI:13193"/>
        <dbReference type="ChEBI" id="CHEBI:15377"/>
        <dbReference type="ChEBI" id="CHEBI:16240"/>
        <dbReference type="ChEBI" id="CHEBI:17499"/>
    </reaction>
</comment>
<evidence type="ECO:0000256" key="12">
    <source>
        <dbReference type="ARBA" id="ARBA00049931"/>
    </source>
</evidence>
<dbReference type="PRINTS" id="PR00613">
    <property type="entry name" value="MYOGLOBIN"/>
</dbReference>
<keyword evidence="6 14" id="KW-0479">Metal-binding</keyword>
<keyword evidence="3" id="KW-0963">Cytoplasm</keyword>
<dbReference type="OrthoDB" id="6344802at2759"/>
<dbReference type="InterPro" id="IPR002335">
    <property type="entry name" value="Myoglobin"/>
</dbReference>
<feature type="non-terminal residue" evidence="16">
    <location>
        <position position="150"/>
    </location>
</feature>
<dbReference type="SMR" id="A0A1C4HD95"/>
<dbReference type="GO" id="GO:0020037">
    <property type="term" value="F:heme binding"/>
    <property type="evidence" value="ECO:0007669"/>
    <property type="project" value="UniProtKB-UniRule"/>
</dbReference>
<dbReference type="GO" id="GO:0046872">
    <property type="term" value="F:metal ion binding"/>
    <property type="evidence" value="ECO:0007669"/>
    <property type="project" value="UniProtKB-KW"/>
</dbReference>
<dbReference type="InterPro" id="IPR009050">
    <property type="entry name" value="Globin-like_sf"/>
</dbReference>
<feature type="domain" description="Globin" evidence="15">
    <location>
        <begin position="2"/>
        <end position="148"/>
    </location>
</feature>